<evidence type="ECO:0000256" key="3">
    <source>
        <dbReference type="ARBA" id="ARBA00022737"/>
    </source>
</evidence>
<dbReference type="RefSeq" id="WP_332288821.1">
    <property type="nucleotide sequence ID" value="NZ_JAZIBG010000020.1"/>
</dbReference>
<dbReference type="PANTHER" id="PTHR16263:SF4">
    <property type="entry name" value="TETRATRICOPEPTIDE REPEAT PROTEIN 38"/>
    <property type="match status" value="1"/>
</dbReference>
<dbReference type="Proteomes" id="UP001336250">
    <property type="component" value="Unassembled WGS sequence"/>
</dbReference>
<dbReference type="PANTHER" id="PTHR16263">
    <property type="entry name" value="TETRATRICOPEPTIDE REPEAT PROTEIN 38"/>
    <property type="match status" value="1"/>
</dbReference>
<dbReference type="SUPFAM" id="SSF48452">
    <property type="entry name" value="TPR-like"/>
    <property type="match status" value="1"/>
</dbReference>
<dbReference type="EMBL" id="JAZIBG010000020">
    <property type="protein sequence ID" value="MEF7613881.1"/>
    <property type="molecule type" value="Genomic_DNA"/>
</dbReference>
<dbReference type="Gene3D" id="1.25.40.10">
    <property type="entry name" value="Tetratricopeptide repeat domain"/>
    <property type="match status" value="1"/>
</dbReference>
<evidence type="ECO:0000313" key="6">
    <source>
        <dbReference type="Proteomes" id="UP001336250"/>
    </source>
</evidence>
<reference evidence="5 6" key="1">
    <citation type="submission" date="2024-02" db="EMBL/GenBank/DDBJ databases">
        <title>Genome sequence of Aquincola sp. MAHUQ-54.</title>
        <authorList>
            <person name="Huq M.A."/>
        </authorList>
    </citation>
    <scope>NUCLEOTIDE SEQUENCE [LARGE SCALE GENOMIC DNA]</scope>
    <source>
        <strain evidence="5 6">MAHUQ-54</strain>
    </source>
</reference>
<dbReference type="InterPro" id="IPR011990">
    <property type="entry name" value="TPR-like_helical_dom_sf"/>
</dbReference>
<evidence type="ECO:0000313" key="5">
    <source>
        <dbReference type="EMBL" id="MEF7613881.1"/>
    </source>
</evidence>
<name>A0AAW9Q8T5_9BURK</name>
<dbReference type="CDD" id="cd05804">
    <property type="entry name" value="StaR_like"/>
    <property type="match status" value="1"/>
</dbReference>
<proteinExistence type="inferred from homology"/>
<keyword evidence="4" id="KW-0802">TPR repeat</keyword>
<evidence type="ECO:0000256" key="2">
    <source>
        <dbReference type="ARBA" id="ARBA00019992"/>
    </source>
</evidence>
<keyword evidence="3" id="KW-0677">Repeat</keyword>
<comment type="similarity">
    <text evidence="1">Belongs to the TTC38 family.</text>
</comment>
<dbReference type="AlphaFoldDB" id="A0AAW9Q8T5"/>
<comment type="caution">
    <text evidence="5">The sequence shown here is derived from an EMBL/GenBank/DDBJ whole genome shotgun (WGS) entry which is preliminary data.</text>
</comment>
<accession>A0AAW9Q8T5</accession>
<protein>
    <recommendedName>
        <fullName evidence="2">Tetratricopeptide repeat protein 38</fullName>
    </recommendedName>
</protein>
<evidence type="ECO:0000256" key="4">
    <source>
        <dbReference type="ARBA" id="ARBA00022803"/>
    </source>
</evidence>
<keyword evidence="6" id="KW-1185">Reference proteome</keyword>
<dbReference type="InterPro" id="IPR033891">
    <property type="entry name" value="TTC38"/>
</dbReference>
<evidence type="ECO:0000256" key="1">
    <source>
        <dbReference type="ARBA" id="ARBA00005857"/>
    </source>
</evidence>
<gene>
    <name evidence="5" type="ORF">V4F39_08170</name>
</gene>
<sequence length="460" mass="50689">MHTDTLTLDAGHVGAARQQPRRTARFDARGCPVSARSQAAIDHAEQAQWHMLSYCGDALQPLDAAIEADPLWALPHVMKANLMACSSEYGLGQLGLASLAAAEALAGGANERERAHIAATRLCLQGHWAQACEAWERILLQHPQDIAALSAAHIFDFCRGDARNLQRRVTRVLPQWSHDMPLYGFVLGLHAFGLEENNHHAQAQEAALAALAIERRDCWAVHAIAHVHEMRGEYAQGAAFLRARTPDWAPDNGFAFHNWWHLALFHLEQMDTAAVLELFDRHIGPGTQQDLQRIDATAMLWRLKLLGVDVGRRFEAAAQAWPQQPPAIGHYAFTDMHVLLALLGAGRIDEAGQVLEAVRRKAGERSTMGTMAAEVGVPLLQALMDHGRGRHAQAAQALWALRDGLHRFGGSHAQRDLLDLTLMDAALRGGERRLARHLMNERLPAKAQSPLTQHWAGRIG</sequence>
<organism evidence="5 6">
    <name type="scientific">Aquincola agrisoli</name>
    <dbReference type="NCBI Taxonomy" id="3119538"/>
    <lineage>
        <taxon>Bacteria</taxon>
        <taxon>Pseudomonadati</taxon>
        <taxon>Pseudomonadota</taxon>
        <taxon>Betaproteobacteria</taxon>
        <taxon>Burkholderiales</taxon>
        <taxon>Sphaerotilaceae</taxon>
        <taxon>Aquincola</taxon>
    </lineage>
</organism>